<sequence>MAQHEQHGELLQTRHELLSAPTASSPSSWQRPALPEASRAPPDVLLHVGGCVFGLHEDVLRLRWPWLHLQLRRLREQEVGVPIATESPHVKLQLLLGDADKHRNETATCPLQTITLLKPLMYTMCLAPAHQHSRLVGECSSSDEELEVLNSYSRKRKRNKVVTNRFMAKRRLFNAEVQDVAMLEIPQSIMHVELVGGAAIAMVPVIEYVYTFKVRLLHESSAMQTLRLAQWVGMGDRIIYSSLRVAVRQVTLDTWMELLVVSASLRKEYMRRKLCKRLVDFLYELQPVQLQDAMEKLQTVWIRVVEDKDMLVRIIVALINNVRLVGYWRNLLDSLVKWIKKRLSSPQLPSLPEIHRHFVTDWEPYAELSRVNCWTNTSRTNLVPLHATLFEFGEFVLQACINATVSTTLLWRIIRRTSPNLFSEEPDVVSSGALDGDPEFWIRGLLIVKYQPAHLDGNIVTEETRIEYQHCLYQYSTWKPLVSQPSLSLTARITTPKNEGWVDVEDPVRNYYHRTVCSVSGKLFLWGDPICSLYHQLLQTTLFYGGAPNNGDPDVADILTVSEMQRLPVETLVLVLCSDRLRIPEGERTLLRCVNKVVFGLDVYHLGAGDQLPRPYIGCLKDVTRLYRCVRWCFVPVDDIMQTLRWAPRTLKLYETIVEGLRDPNRCCKRQRPFGWRKYRDAYMVNETNLSEFEIEAGELDLAPSGAAALTALAPSALLAHARNDICTTQCTNGSEFNMHE</sequence>
<accession>A0A9W7D1V2</accession>
<evidence type="ECO:0000313" key="1">
    <source>
        <dbReference type="EMBL" id="GMF54428.1"/>
    </source>
</evidence>
<dbReference type="EMBL" id="BSXT01003499">
    <property type="protein sequence ID" value="GMF54428.1"/>
    <property type="molecule type" value="Genomic_DNA"/>
</dbReference>
<name>A0A9W7D1V2_9STRA</name>
<proteinExistence type="predicted"/>
<keyword evidence="2" id="KW-1185">Reference proteome</keyword>
<dbReference type="AlphaFoldDB" id="A0A9W7D1V2"/>
<comment type="caution">
    <text evidence="1">The sequence shown here is derived from an EMBL/GenBank/DDBJ whole genome shotgun (WGS) entry which is preliminary data.</text>
</comment>
<gene>
    <name evidence="1" type="ORF">Pfra01_002271300</name>
</gene>
<dbReference type="Proteomes" id="UP001165121">
    <property type="component" value="Unassembled WGS sequence"/>
</dbReference>
<dbReference type="OrthoDB" id="158114at2759"/>
<protein>
    <submittedName>
        <fullName evidence="1">Unnamed protein product</fullName>
    </submittedName>
</protein>
<organism evidence="1 2">
    <name type="scientific">Phytophthora fragariaefolia</name>
    <dbReference type="NCBI Taxonomy" id="1490495"/>
    <lineage>
        <taxon>Eukaryota</taxon>
        <taxon>Sar</taxon>
        <taxon>Stramenopiles</taxon>
        <taxon>Oomycota</taxon>
        <taxon>Peronosporomycetes</taxon>
        <taxon>Peronosporales</taxon>
        <taxon>Peronosporaceae</taxon>
        <taxon>Phytophthora</taxon>
    </lineage>
</organism>
<evidence type="ECO:0000313" key="2">
    <source>
        <dbReference type="Proteomes" id="UP001165121"/>
    </source>
</evidence>
<reference evidence="1" key="1">
    <citation type="submission" date="2023-04" db="EMBL/GenBank/DDBJ databases">
        <title>Phytophthora fragariaefolia NBRC 109709.</title>
        <authorList>
            <person name="Ichikawa N."/>
            <person name="Sato H."/>
            <person name="Tonouchi N."/>
        </authorList>
    </citation>
    <scope>NUCLEOTIDE SEQUENCE</scope>
    <source>
        <strain evidence="1">NBRC 109709</strain>
    </source>
</reference>